<dbReference type="SUPFAM" id="SSF46785">
    <property type="entry name" value="Winged helix' DNA-binding domain"/>
    <property type="match status" value="1"/>
</dbReference>
<dbReference type="Gene3D" id="1.10.10.10">
    <property type="entry name" value="Winged helix-like DNA-binding domain superfamily/Winged helix DNA-binding domain"/>
    <property type="match status" value="1"/>
</dbReference>
<dbReference type="InterPro" id="IPR046328">
    <property type="entry name" value="ETS_fam"/>
</dbReference>
<dbReference type="GO" id="GO:0006357">
    <property type="term" value="P:regulation of transcription by RNA polymerase II"/>
    <property type="evidence" value="ECO:0000318"/>
    <property type="project" value="GO_Central"/>
</dbReference>
<dbReference type="PROSITE" id="PS00345">
    <property type="entry name" value="ETS_DOMAIN_1"/>
    <property type="match status" value="1"/>
</dbReference>
<dbReference type="PANTHER" id="PTHR11849:SF59">
    <property type="entry name" value="ETS DOMAIN-CONTAINING PROTEIN"/>
    <property type="match status" value="1"/>
</dbReference>
<dbReference type="GO" id="GO:0043565">
    <property type="term" value="F:sequence-specific DNA binding"/>
    <property type="evidence" value="ECO:0007669"/>
    <property type="project" value="InterPro"/>
</dbReference>
<organism evidence="9">
    <name type="scientific">Ciona intestinalis</name>
    <name type="common">Transparent sea squirt</name>
    <name type="synonym">Ascidia intestinalis</name>
    <dbReference type="NCBI Taxonomy" id="7719"/>
    <lineage>
        <taxon>Eukaryota</taxon>
        <taxon>Metazoa</taxon>
        <taxon>Chordata</taxon>
        <taxon>Tunicata</taxon>
        <taxon>Ascidiacea</taxon>
        <taxon>Phlebobranchia</taxon>
        <taxon>Cionidae</taxon>
        <taxon>Ciona</taxon>
    </lineage>
</organism>
<accession>A0A1W2VRP2</accession>
<feature type="domain" description="ETS" evidence="8">
    <location>
        <begin position="45"/>
        <end position="125"/>
    </location>
</feature>
<reference evidence="9" key="2">
    <citation type="journal article" date="2003" name="Dev. Genes Evol.">
        <title>Genomewide surveys of developmentally relevant genes in Ciona intestinalis.</title>
        <authorList>
            <person name="Satou Y."/>
            <person name="Satoh N."/>
        </authorList>
    </citation>
    <scope>NUCLEOTIDE SEQUENCE</scope>
</reference>
<dbReference type="OrthoDB" id="10067219at2759"/>
<dbReference type="KEGG" id="cin:778595"/>
<evidence type="ECO:0000313" key="9">
    <source>
        <dbReference type="EMBL" id="BAE06411.1"/>
    </source>
</evidence>
<dbReference type="Pfam" id="PF00178">
    <property type="entry name" value="Ets"/>
    <property type="match status" value="1"/>
</dbReference>
<accession>Q4H3L6</accession>
<dbReference type="FunFam" id="1.10.10.10:FF:000059">
    <property type="entry name" value="ETS translocation variant 3"/>
    <property type="match status" value="1"/>
</dbReference>
<dbReference type="InterPro" id="IPR000418">
    <property type="entry name" value="Ets_dom"/>
</dbReference>
<dbReference type="Ensembl" id="ENSCINT00000025023.2">
    <property type="protein sequence ID" value="ENSCINP00000024777.2"/>
    <property type="gene ID" value="ENSCING00000005070.3"/>
</dbReference>
<evidence type="ECO:0000256" key="1">
    <source>
        <dbReference type="ARBA" id="ARBA00004123"/>
    </source>
</evidence>
<dbReference type="CTD" id="778595"/>
<evidence type="ECO:0000256" key="4">
    <source>
        <dbReference type="ARBA" id="ARBA00023125"/>
    </source>
</evidence>
<protein>
    <submittedName>
        <fullName evidence="9 10">Transcription factor protein</fullName>
    </submittedName>
</protein>
<dbReference type="OMA" id="NIPDWAY"/>
<evidence type="ECO:0000313" key="11">
    <source>
        <dbReference type="Proteomes" id="UP000008144"/>
    </source>
</evidence>
<dbReference type="GeneTree" id="ENSGT00940000157292"/>
<dbReference type="PROSITE" id="PS00346">
    <property type="entry name" value="ETS_DOMAIN_2"/>
    <property type="match status" value="1"/>
</dbReference>
<dbReference type="HOGENOM" id="CLU_739562_0_0_1"/>
<keyword evidence="4 7" id="KW-0238">DNA-binding</keyword>
<dbReference type="EMBL" id="EAAA01001987">
    <property type="status" value="NOT_ANNOTATED_CDS"/>
    <property type="molecule type" value="Genomic_DNA"/>
</dbReference>
<proteinExistence type="evidence at transcript level"/>
<gene>
    <name evidence="9" type="primary">Ci-ERF2</name>
    <name evidence="10" type="synonym">erf2</name>
</gene>
<keyword evidence="6 7" id="KW-0539">Nucleus</keyword>
<evidence type="ECO:0000256" key="3">
    <source>
        <dbReference type="ARBA" id="ARBA00023015"/>
    </source>
</evidence>
<dbReference type="STRING" id="7719.ENSCINP00000024777"/>
<dbReference type="EMBL" id="AB210406">
    <property type="protein sequence ID" value="BAE06411.1"/>
    <property type="molecule type" value="mRNA"/>
</dbReference>
<evidence type="ECO:0000259" key="8">
    <source>
        <dbReference type="PROSITE" id="PS50061"/>
    </source>
</evidence>
<dbReference type="AlphaFoldDB" id="Q4H3L6"/>
<reference evidence="10" key="6">
    <citation type="submission" date="2025-05" db="UniProtKB">
        <authorList>
            <consortium name="Ensembl"/>
        </authorList>
    </citation>
    <scope>IDENTIFICATION</scope>
</reference>
<dbReference type="GeneID" id="778595"/>
<comment type="subcellular location">
    <subcellularLocation>
        <location evidence="1 7">Nucleus</location>
    </subcellularLocation>
</comment>
<dbReference type="Proteomes" id="UP000008144">
    <property type="component" value="Chromosome 4"/>
</dbReference>
<keyword evidence="5" id="KW-0804">Transcription</keyword>
<dbReference type="GO" id="GO:0000981">
    <property type="term" value="F:DNA-binding transcription factor activity, RNA polymerase II-specific"/>
    <property type="evidence" value="ECO:0000318"/>
    <property type="project" value="GO_Central"/>
</dbReference>
<name>Q4H3L6_CIOIN</name>
<dbReference type="RefSeq" id="NP_001071696.1">
    <property type="nucleotide sequence ID" value="NM_001078228.1"/>
</dbReference>
<dbReference type="InterPro" id="IPR036388">
    <property type="entry name" value="WH-like_DNA-bd_sf"/>
</dbReference>
<dbReference type="SMART" id="SM00413">
    <property type="entry name" value="ETS"/>
    <property type="match status" value="1"/>
</dbReference>
<comment type="similarity">
    <text evidence="2 7">Belongs to the ETS family.</text>
</comment>
<dbReference type="PRINTS" id="PR00454">
    <property type="entry name" value="ETSDOMAIN"/>
</dbReference>
<dbReference type="PROSITE" id="PS50061">
    <property type="entry name" value="ETS_DOMAIN_3"/>
    <property type="match status" value="1"/>
</dbReference>
<evidence type="ECO:0000256" key="6">
    <source>
        <dbReference type="ARBA" id="ARBA00023242"/>
    </source>
</evidence>
<reference evidence="10" key="5">
    <citation type="journal article" date="2008" name="Genome Biol.">
        <title>Improved genome assembly and evidence-based global gene model set for the chordate Ciona intestinalis: new insight into intron and operon populations.</title>
        <authorList>
            <person name="Satou Y."/>
            <person name="Mineta K."/>
            <person name="Ogasawara M."/>
            <person name="Sasakura Y."/>
            <person name="Shoguchi E."/>
            <person name="Ueno K."/>
            <person name="Yamada L."/>
            <person name="Matsumoto J."/>
            <person name="Wasserscheid J."/>
            <person name="Dewar K."/>
            <person name="Wiley G.B."/>
            <person name="Macmil S.L."/>
            <person name="Roe B.A."/>
            <person name="Zeller R.W."/>
            <person name="Hastings K.E."/>
            <person name="Lemaire P."/>
            <person name="Lindquist E."/>
            <person name="Endo T."/>
            <person name="Hotta K."/>
            <person name="Inaba K."/>
        </authorList>
    </citation>
    <scope>NUCLEOTIDE SEQUENCE [LARGE SCALE GENOMIC DNA]</scope>
    <source>
        <strain evidence="10">wild type</strain>
    </source>
</reference>
<evidence type="ECO:0000256" key="5">
    <source>
        <dbReference type="ARBA" id="ARBA00023163"/>
    </source>
</evidence>
<keyword evidence="3" id="KW-0805">Transcription regulation</keyword>
<sequence length="374" mass="41769">MHCSYVDPCKPRPHPGSAVWRSGGGSQNIPDWAYKPESAPGSRQVQLWHFILELLQDDQYQDIIAWQGEYGEFVIKDPDEVAKLWGMRKCKPHMNYDKLSRALRYYYNKRILYKTKGKRFTYQFNFRELAAPVGLTPPLPHQNAAAAAMTAQMLDITRRQHSLLMAGQNSLVASARNAAAAASRSENKDDVFSSLQESPLQSPIPLPAQRLAAARLLRGSVSDGSEESLPTSESEDVLRGMSAPISPLVGAVRYQCHPSLIPRHYRHRMMPPGIASLLPQVPSSPQLQSGQPATPGSFRFPMLYPGSLPTTPTYIGYVPSPTFSPTFSPAQTASPGLLNPGRRRHFFSLTWMTSKLITLLLENRKRKPKQMDLM</sequence>
<dbReference type="InterPro" id="IPR036390">
    <property type="entry name" value="WH_DNA-bd_sf"/>
</dbReference>
<dbReference type="PANTHER" id="PTHR11849">
    <property type="entry name" value="ETS"/>
    <property type="match status" value="1"/>
</dbReference>
<evidence type="ECO:0000313" key="10">
    <source>
        <dbReference type="Ensembl" id="ENSCINP00000024777.2"/>
    </source>
</evidence>
<evidence type="ECO:0000256" key="7">
    <source>
        <dbReference type="RuleBase" id="RU004019"/>
    </source>
</evidence>
<evidence type="ECO:0000256" key="2">
    <source>
        <dbReference type="ARBA" id="ARBA00005562"/>
    </source>
</evidence>
<dbReference type="GO" id="GO:0005634">
    <property type="term" value="C:nucleus"/>
    <property type="evidence" value="ECO:0000318"/>
    <property type="project" value="GO_Central"/>
</dbReference>
<keyword evidence="11" id="KW-1185">Reference proteome</keyword>
<reference evidence="9" key="4">
    <citation type="submission" date="2005-04" db="EMBL/GenBank/DDBJ databases">
        <title>Expressed genes in Ciona intestinalis.</title>
        <authorList>
            <person name="Satou Y."/>
        </authorList>
    </citation>
    <scope>NUCLEOTIDE SEQUENCE</scope>
</reference>
<accession>F7B156</accession>
<dbReference type="GO" id="GO:0030154">
    <property type="term" value="P:cell differentiation"/>
    <property type="evidence" value="ECO:0000318"/>
    <property type="project" value="GO_Central"/>
</dbReference>
<reference evidence="9" key="3">
    <citation type="journal article" date="2004" name="Development">
        <title>Gene expression profiles of transcription factors and signaling molecules in the ascidian embryo: towards a comprehensive understanding of gene networks.</title>
        <authorList>
            <person name="Imai K.S."/>
            <person name="Hino K."/>
            <person name="Yagi K."/>
            <person name="Satoh N."/>
            <person name="Satou Y."/>
        </authorList>
    </citation>
    <scope>NUCLEOTIDE SEQUENCE</scope>
</reference>
<reference evidence="11" key="1">
    <citation type="journal article" date="2002" name="Science">
        <title>The draft genome of Ciona intestinalis: insights into chordate and vertebrate origins.</title>
        <authorList>
            <person name="Dehal P."/>
            <person name="Satou Y."/>
            <person name="Campbell R.K."/>
            <person name="Chapman J."/>
            <person name="Degnan B."/>
            <person name="De Tomaso A."/>
            <person name="Davidson B."/>
            <person name="Di Gregorio A."/>
            <person name="Gelpke M."/>
            <person name="Goodstein D.M."/>
            <person name="Harafuji N."/>
            <person name="Hastings K.E."/>
            <person name="Ho I."/>
            <person name="Hotta K."/>
            <person name="Huang W."/>
            <person name="Kawashima T."/>
            <person name="Lemaire P."/>
            <person name="Martinez D."/>
            <person name="Meinertzhagen I.A."/>
            <person name="Necula S."/>
            <person name="Nonaka M."/>
            <person name="Putnam N."/>
            <person name="Rash S."/>
            <person name="Saiga H."/>
            <person name="Satake M."/>
            <person name="Terry A."/>
            <person name="Yamada L."/>
            <person name="Wang H.G."/>
            <person name="Awazu S."/>
            <person name="Azumi K."/>
            <person name="Boore J."/>
            <person name="Branno M."/>
            <person name="Chin-Bow S."/>
            <person name="DeSantis R."/>
            <person name="Doyle S."/>
            <person name="Francino P."/>
            <person name="Keys D.N."/>
            <person name="Haga S."/>
            <person name="Hayashi H."/>
            <person name="Hino K."/>
            <person name="Imai K.S."/>
            <person name="Inaba K."/>
            <person name="Kano S."/>
            <person name="Kobayashi K."/>
            <person name="Kobayashi M."/>
            <person name="Lee B.I."/>
            <person name="Makabe K.W."/>
            <person name="Manohar C."/>
            <person name="Matassi G."/>
            <person name="Medina M."/>
            <person name="Mochizuki Y."/>
            <person name="Mount S."/>
            <person name="Morishita T."/>
            <person name="Miura S."/>
            <person name="Nakayama A."/>
            <person name="Nishizaka S."/>
            <person name="Nomoto H."/>
            <person name="Ohta F."/>
            <person name="Oishi K."/>
            <person name="Rigoutsos I."/>
            <person name="Sano M."/>
            <person name="Sasaki A."/>
            <person name="Sasakura Y."/>
            <person name="Shoguchi E."/>
            <person name="Shin-i T."/>
            <person name="Spagnuolo A."/>
            <person name="Stainier D."/>
            <person name="Suzuki M.M."/>
            <person name="Tassy O."/>
            <person name="Takatori N."/>
            <person name="Tokuoka M."/>
            <person name="Yagi K."/>
            <person name="Yoshizaki F."/>
            <person name="Wada S."/>
            <person name="Zhang C."/>
            <person name="Hyatt P.D."/>
            <person name="Larimer F."/>
            <person name="Detter C."/>
            <person name="Doggett N."/>
            <person name="Glavina T."/>
            <person name="Hawkins T."/>
            <person name="Richardson P."/>
            <person name="Lucas S."/>
            <person name="Kohara Y."/>
            <person name="Levine M."/>
            <person name="Satoh N."/>
            <person name="Rokhsar D.S."/>
        </authorList>
    </citation>
    <scope>NUCLEOTIDE SEQUENCE [LARGE SCALE GENOMIC DNA]</scope>
</reference>